<organism evidence="6 7">
    <name type="scientific">Congregibacter brevis</name>
    <dbReference type="NCBI Taxonomy" id="3081201"/>
    <lineage>
        <taxon>Bacteria</taxon>
        <taxon>Pseudomonadati</taxon>
        <taxon>Pseudomonadota</taxon>
        <taxon>Gammaproteobacteria</taxon>
        <taxon>Cellvibrionales</taxon>
        <taxon>Halieaceae</taxon>
        <taxon>Congregibacter</taxon>
    </lineage>
</organism>
<gene>
    <name evidence="5 6" type="primary">csrA</name>
    <name evidence="6" type="ORF">R0137_13965</name>
</gene>
<evidence type="ECO:0000256" key="3">
    <source>
        <dbReference type="ARBA" id="ARBA00022884"/>
    </source>
</evidence>
<dbReference type="InterPro" id="IPR036107">
    <property type="entry name" value="CsrA_sf"/>
</dbReference>
<dbReference type="PANTHER" id="PTHR34984">
    <property type="entry name" value="CARBON STORAGE REGULATOR"/>
    <property type="match status" value="1"/>
</dbReference>
<evidence type="ECO:0000256" key="5">
    <source>
        <dbReference type="HAMAP-Rule" id="MF_00167"/>
    </source>
</evidence>
<comment type="subunit">
    <text evidence="5">Homodimer; the beta-strands of each monomer intercalate to form a hydrophobic core, while the alpha-helices form wings that extend away from the core.</text>
</comment>
<sequence>MLILTRKEGESLRLGDDITVTVVSVKGGNVRIGVNAPRDLAVHREEIYDKIADGGPEPTSGDES</sequence>
<comment type="function">
    <text evidence="5">A key translational regulator that binds mRNA to regulate translation initiation and/or mRNA stability. Mediates global changes in gene expression, shifting from rapid growth to stress survival by linking envelope stress, the stringent response and the catabolite repression systems. Usually binds in the 5'-UTR; binding at or near the Shine-Dalgarno sequence prevents ribosome-binding, repressing translation, binding elsewhere in the 5'-UTR can activate translation and/or stabilize the mRNA. Its function is antagonized by small RNA(s).</text>
</comment>
<dbReference type="NCBIfam" id="NF002469">
    <property type="entry name" value="PRK01712.1"/>
    <property type="match status" value="1"/>
</dbReference>
<keyword evidence="5" id="KW-0678">Repressor</keyword>
<dbReference type="HAMAP" id="MF_00167">
    <property type="entry name" value="CsrA"/>
    <property type="match status" value="1"/>
</dbReference>
<keyword evidence="2 5" id="KW-0810">Translation regulation</keyword>
<dbReference type="Pfam" id="PF02599">
    <property type="entry name" value="CsrA"/>
    <property type="match status" value="1"/>
</dbReference>
<keyword evidence="3 5" id="KW-0694">RNA-binding</keyword>
<reference evidence="6 7" key="1">
    <citation type="submission" date="2023-10" db="EMBL/GenBank/DDBJ databases">
        <title>Two novel species belonging to the OM43/NOR5 clade.</title>
        <authorList>
            <person name="Park M."/>
        </authorList>
    </citation>
    <scope>NUCLEOTIDE SEQUENCE [LARGE SCALE GENOMIC DNA]</scope>
    <source>
        <strain evidence="6 7">IMCC45268</strain>
    </source>
</reference>
<comment type="similarity">
    <text evidence="5">Belongs to the CsrA/RsmA family.</text>
</comment>
<keyword evidence="1 5" id="KW-0963">Cytoplasm</keyword>
<dbReference type="Proteomes" id="UP001626549">
    <property type="component" value="Chromosome"/>
</dbReference>
<dbReference type="PANTHER" id="PTHR34984:SF1">
    <property type="entry name" value="CARBON STORAGE REGULATOR"/>
    <property type="match status" value="1"/>
</dbReference>
<name>A0ABZ0ID89_9GAMM</name>
<dbReference type="InterPro" id="IPR003751">
    <property type="entry name" value="CsrA"/>
</dbReference>
<evidence type="ECO:0000313" key="6">
    <source>
        <dbReference type="EMBL" id="WOJ96345.1"/>
    </source>
</evidence>
<evidence type="ECO:0000256" key="2">
    <source>
        <dbReference type="ARBA" id="ARBA00022845"/>
    </source>
</evidence>
<accession>A0ABZ0ID89</accession>
<dbReference type="EMBL" id="CP136865">
    <property type="protein sequence ID" value="WOJ96345.1"/>
    <property type="molecule type" value="Genomic_DNA"/>
</dbReference>
<dbReference type="RefSeq" id="WP_407327025.1">
    <property type="nucleotide sequence ID" value="NZ_CP136865.1"/>
</dbReference>
<evidence type="ECO:0000256" key="1">
    <source>
        <dbReference type="ARBA" id="ARBA00022490"/>
    </source>
</evidence>
<dbReference type="Gene3D" id="2.60.40.4380">
    <property type="entry name" value="Translational regulator CsrA"/>
    <property type="match status" value="1"/>
</dbReference>
<dbReference type="SUPFAM" id="SSF117130">
    <property type="entry name" value="CsrA-like"/>
    <property type="match status" value="1"/>
</dbReference>
<keyword evidence="4 5" id="KW-0010">Activator</keyword>
<protein>
    <recommendedName>
        <fullName evidence="5">Translational regulator CsrA</fullName>
    </recommendedName>
    <alternativeName>
        <fullName evidence="5">Carbon storage regulator</fullName>
    </alternativeName>
</protein>
<dbReference type="NCBIfam" id="TIGR00202">
    <property type="entry name" value="csrA"/>
    <property type="match status" value="1"/>
</dbReference>
<proteinExistence type="inferred from homology"/>
<keyword evidence="7" id="KW-1185">Reference proteome</keyword>
<evidence type="ECO:0000313" key="7">
    <source>
        <dbReference type="Proteomes" id="UP001626549"/>
    </source>
</evidence>
<comment type="subcellular location">
    <subcellularLocation>
        <location evidence="5">Cytoplasm</location>
    </subcellularLocation>
</comment>
<evidence type="ECO:0000256" key="4">
    <source>
        <dbReference type="ARBA" id="ARBA00023159"/>
    </source>
</evidence>